<feature type="transmembrane region" description="Helical" evidence="1">
    <location>
        <begin position="47"/>
        <end position="65"/>
    </location>
</feature>
<evidence type="ECO:0000256" key="1">
    <source>
        <dbReference type="SAM" id="Phobius"/>
    </source>
</evidence>
<proteinExistence type="predicted"/>
<keyword evidence="1" id="KW-1133">Transmembrane helix</keyword>
<feature type="transmembrane region" description="Helical" evidence="1">
    <location>
        <begin position="130"/>
        <end position="154"/>
    </location>
</feature>
<evidence type="ECO:0000313" key="2">
    <source>
        <dbReference type="EMBL" id="NGO12319.1"/>
    </source>
</evidence>
<feature type="transmembrane region" description="Helical" evidence="1">
    <location>
        <begin position="85"/>
        <end position="110"/>
    </location>
</feature>
<keyword evidence="3" id="KW-1185">Reference proteome</keyword>
<evidence type="ECO:0000313" key="3">
    <source>
        <dbReference type="Proteomes" id="UP000472335"/>
    </source>
</evidence>
<feature type="transmembrane region" description="Helical" evidence="1">
    <location>
        <begin position="166"/>
        <end position="191"/>
    </location>
</feature>
<organism evidence="2 3">
    <name type="scientific">Streptomyces scabichelini</name>
    <dbReference type="NCBI Taxonomy" id="2711217"/>
    <lineage>
        <taxon>Bacteria</taxon>
        <taxon>Bacillati</taxon>
        <taxon>Actinomycetota</taxon>
        <taxon>Actinomycetes</taxon>
        <taxon>Kitasatosporales</taxon>
        <taxon>Streptomycetaceae</taxon>
        <taxon>Streptomyces</taxon>
    </lineage>
</organism>
<keyword evidence="1" id="KW-0812">Transmembrane</keyword>
<reference evidence="2 3" key="1">
    <citation type="submission" date="2020-02" db="EMBL/GenBank/DDBJ databases">
        <title>Whole-genome analyses of novel actinobacteria.</title>
        <authorList>
            <person name="Sahin N."/>
            <person name="Gencbay T."/>
        </authorList>
    </citation>
    <scope>NUCLEOTIDE SEQUENCE [LARGE SCALE GENOMIC DNA]</scope>
    <source>
        <strain evidence="2 3">HC44</strain>
    </source>
</reference>
<dbReference type="RefSeq" id="WP_165264714.1">
    <property type="nucleotide sequence ID" value="NZ_JAAKZY010000136.1"/>
</dbReference>
<sequence>MRVAPLSGLLAVALTVVSFLLIGDTPDVDSSGREVRTYYEDHEAQTAVSLYLLVLAGAFFVFFAAHLARAVRDAAPRDDWTHRVVLAGGVLIAAGFWVAAGFALALMDLADESAASDDTMQTLNAITEDFFIPFVGGMALMLLAAGLAAARVSVTGLPRWLGWTGFALGVLTFVPWVGFVTFMLSGLWVIVASVLLARRPHNGTPTEPTAASGTAPSPRT</sequence>
<protein>
    <recommendedName>
        <fullName evidence="4">DUF4386 family protein</fullName>
    </recommendedName>
</protein>
<accession>A0A6G4VDZ6</accession>
<gene>
    <name evidence="2" type="ORF">G5C60_33130</name>
</gene>
<keyword evidence="1" id="KW-0472">Membrane</keyword>
<dbReference type="EMBL" id="JAAKZY010000136">
    <property type="protein sequence ID" value="NGO12319.1"/>
    <property type="molecule type" value="Genomic_DNA"/>
</dbReference>
<comment type="caution">
    <text evidence="2">The sequence shown here is derived from an EMBL/GenBank/DDBJ whole genome shotgun (WGS) entry which is preliminary data.</text>
</comment>
<evidence type="ECO:0008006" key="4">
    <source>
        <dbReference type="Google" id="ProtNLM"/>
    </source>
</evidence>
<dbReference type="AlphaFoldDB" id="A0A6G4VDZ6"/>
<dbReference type="Proteomes" id="UP000472335">
    <property type="component" value="Unassembled WGS sequence"/>
</dbReference>
<name>A0A6G4VDZ6_9ACTN</name>